<organism evidence="2 3">
    <name type="scientific">Pleurodeles waltl</name>
    <name type="common">Iberian ribbed newt</name>
    <dbReference type="NCBI Taxonomy" id="8319"/>
    <lineage>
        <taxon>Eukaryota</taxon>
        <taxon>Metazoa</taxon>
        <taxon>Chordata</taxon>
        <taxon>Craniata</taxon>
        <taxon>Vertebrata</taxon>
        <taxon>Euteleostomi</taxon>
        <taxon>Amphibia</taxon>
        <taxon>Batrachia</taxon>
        <taxon>Caudata</taxon>
        <taxon>Salamandroidea</taxon>
        <taxon>Salamandridae</taxon>
        <taxon>Pleurodelinae</taxon>
        <taxon>Pleurodeles</taxon>
    </lineage>
</organism>
<feature type="region of interest" description="Disordered" evidence="1">
    <location>
        <begin position="22"/>
        <end position="59"/>
    </location>
</feature>
<dbReference type="AlphaFoldDB" id="A0AAV7P5T4"/>
<protein>
    <submittedName>
        <fullName evidence="2">Uncharacterized protein</fullName>
    </submittedName>
</protein>
<feature type="compositionally biased region" description="Basic and acidic residues" evidence="1">
    <location>
        <begin position="22"/>
        <end position="35"/>
    </location>
</feature>
<dbReference type="Proteomes" id="UP001066276">
    <property type="component" value="Chromosome 7"/>
</dbReference>
<reference evidence="2" key="1">
    <citation type="journal article" date="2022" name="bioRxiv">
        <title>Sequencing and chromosome-scale assembly of the giantPleurodeles waltlgenome.</title>
        <authorList>
            <person name="Brown T."/>
            <person name="Elewa A."/>
            <person name="Iarovenko S."/>
            <person name="Subramanian E."/>
            <person name="Araus A.J."/>
            <person name="Petzold A."/>
            <person name="Susuki M."/>
            <person name="Suzuki K.-i.T."/>
            <person name="Hayashi T."/>
            <person name="Toyoda A."/>
            <person name="Oliveira C."/>
            <person name="Osipova E."/>
            <person name="Leigh N.D."/>
            <person name="Simon A."/>
            <person name="Yun M.H."/>
        </authorList>
    </citation>
    <scope>NUCLEOTIDE SEQUENCE</scope>
    <source>
        <strain evidence="2">20211129_DDA</strain>
        <tissue evidence="2">Liver</tissue>
    </source>
</reference>
<name>A0AAV7P5T4_PLEWA</name>
<comment type="caution">
    <text evidence="2">The sequence shown here is derived from an EMBL/GenBank/DDBJ whole genome shotgun (WGS) entry which is preliminary data.</text>
</comment>
<proteinExistence type="predicted"/>
<sequence length="75" mass="8545">MRTTKTRSYGAQVEVLSVSRTSHADIKKGNKEKRGWSVSRSQKQQKLHNKKEFDLSSDGREEGLALDSCDQLTDY</sequence>
<accession>A0AAV7P5T4</accession>
<dbReference type="EMBL" id="JANPWB010000011">
    <property type="protein sequence ID" value="KAJ1123511.1"/>
    <property type="molecule type" value="Genomic_DNA"/>
</dbReference>
<feature type="compositionally biased region" description="Basic and acidic residues" evidence="1">
    <location>
        <begin position="50"/>
        <end position="59"/>
    </location>
</feature>
<evidence type="ECO:0000313" key="2">
    <source>
        <dbReference type="EMBL" id="KAJ1123511.1"/>
    </source>
</evidence>
<gene>
    <name evidence="2" type="ORF">NDU88_001980</name>
</gene>
<evidence type="ECO:0000313" key="3">
    <source>
        <dbReference type="Proteomes" id="UP001066276"/>
    </source>
</evidence>
<keyword evidence="3" id="KW-1185">Reference proteome</keyword>
<evidence type="ECO:0000256" key="1">
    <source>
        <dbReference type="SAM" id="MobiDB-lite"/>
    </source>
</evidence>